<evidence type="ECO:0000256" key="8">
    <source>
        <dbReference type="ARBA" id="ARBA00049244"/>
    </source>
</evidence>
<dbReference type="PANTHER" id="PTHR34388">
    <property type="entry name" value="DNA POLYMERASE III SUBUNIT DELTA"/>
    <property type="match status" value="1"/>
</dbReference>
<dbReference type="InterPro" id="IPR048466">
    <property type="entry name" value="DNA_pol3_delta-like_C"/>
</dbReference>
<feature type="domain" description="DNA polymerase III delta subunit-like C-terminal" evidence="10">
    <location>
        <begin position="193"/>
        <end position="308"/>
    </location>
</feature>
<protein>
    <recommendedName>
        <fullName evidence="2">DNA polymerase III subunit delta</fullName>
        <ecNumber evidence="1">2.7.7.7</ecNumber>
    </recommendedName>
</protein>
<keyword evidence="5" id="KW-0235">DNA replication</keyword>
<dbReference type="InterPro" id="IPR008921">
    <property type="entry name" value="DNA_pol3_clamp-load_cplx_C"/>
</dbReference>
<keyword evidence="4" id="KW-0548">Nucleotidyltransferase</keyword>
<proteinExistence type="inferred from homology"/>
<dbReference type="Pfam" id="PF21694">
    <property type="entry name" value="DNA_pol3_delta_C"/>
    <property type="match status" value="1"/>
</dbReference>
<dbReference type="GO" id="GO:0006261">
    <property type="term" value="P:DNA-templated DNA replication"/>
    <property type="evidence" value="ECO:0007669"/>
    <property type="project" value="TreeGrafter"/>
</dbReference>
<dbReference type="Gene3D" id="1.10.8.60">
    <property type="match status" value="1"/>
</dbReference>
<dbReference type="SUPFAM" id="SSF48019">
    <property type="entry name" value="post-AAA+ oligomerization domain-like"/>
    <property type="match status" value="1"/>
</dbReference>
<comment type="similarity">
    <text evidence="7">Belongs to the DNA polymerase HolA subunit family.</text>
</comment>
<evidence type="ECO:0000256" key="7">
    <source>
        <dbReference type="ARBA" id="ARBA00034754"/>
    </source>
</evidence>
<dbReference type="Pfam" id="PF06144">
    <property type="entry name" value="DNA_pol3_delta"/>
    <property type="match status" value="1"/>
</dbReference>
<evidence type="ECO:0000256" key="6">
    <source>
        <dbReference type="ARBA" id="ARBA00022932"/>
    </source>
</evidence>
<dbReference type="Proteomes" id="UP000230273">
    <property type="component" value="Unassembled WGS sequence"/>
</dbReference>
<evidence type="ECO:0000256" key="1">
    <source>
        <dbReference type="ARBA" id="ARBA00012417"/>
    </source>
</evidence>
<evidence type="ECO:0000256" key="2">
    <source>
        <dbReference type="ARBA" id="ARBA00017703"/>
    </source>
</evidence>
<evidence type="ECO:0000256" key="4">
    <source>
        <dbReference type="ARBA" id="ARBA00022695"/>
    </source>
</evidence>
<evidence type="ECO:0000256" key="5">
    <source>
        <dbReference type="ARBA" id="ARBA00022705"/>
    </source>
</evidence>
<dbReference type="Gene3D" id="1.20.272.10">
    <property type="match status" value="1"/>
</dbReference>
<sequence length="311" mass="36447">MIIFLYGSDTYRLKEKLEEIIGQYDKAFKGGLNLRSPDLGKSNFDSFFDNIQQVSMFGGKNITVLKESLKNTAFKTEFLNRKKDFLESENIIIFYEEGELPKEDVFLKFLKKHTKIQELKPLEGDKLKNWVLKEFLRYNAKIEVKVAEKIIEFIGNDLWQLSNEIKKLASFKKSQKIDIIDVNLLVKPKIEVEIFRTIDAIAARNKKQALYLIHKHLEKGESPLYLLSMINFQFRNILAVKDFIEKNKPYRIILKQSKLHPFVVKKSYFQAQRFTIQELKKIYQKIFQVDLGIKTGRIEPEVGLSLLVGEI</sequence>
<dbReference type="GO" id="GO:0003677">
    <property type="term" value="F:DNA binding"/>
    <property type="evidence" value="ECO:0007669"/>
    <property type="project" value="InterPro"/>
</dbReference>
<dbReference type="EMBL" id="PCRP01000059">
    <property type="protein sequence ID" value="PIP23366.1"/>
    <property type="molecule type" value="Genomic_DNA"/>
</dbReference>
<name>A0A2G9YVT9_9BACT</name>
<reference evidence="11 12" key="1">
    <citation type="submission" date="2017-09" db="EMBL/GenBank/DDBJ databases">
        <title>Depth-based differentiation of microbial function through sediment-hosted aquifers and enrichment of novel symbionts in the deep terrestrial subsurface.</title>
        <authorList>
            <person name="Probst A.J."/>
            <person name="Ladd B."/>
            <person name="Jarett J.K."/>
            <person name="Geller-Mcgrath D.E."/>
            <person name="Sieber C.M."/>
            <person name="Emerson J.B."/>
            <person name="Anantharaman K."/>
            <person name="Thomas B.C."/>
            <person name="Malmstrom R."/>
            <person name="Stieglmeier M."/>
            <person name="Klingl A."/>
            <person name="Woyke T."/>
            <person name="Ryan C.M."/>
            <person name="Banfield J.F."/>
        </authorList>
    </citation>
    <scope>NUCLEOTIDE SEQUENCE [LARGE SCALE GENOMIC DNA]</scope>
    <source>
        <strain evidence="11">CG23_combo_of_CG06-09_8_20_14_all_38_19</strain>
    </source>
</reference>
<dbReference type="NCBIfam" id="TIGR01128">
    <property type="entry name" value="holA"/>
    <property type="match status" value="1"/>
</dbReference>
<feature type="domain" description="DNA polymerase III delta N-terminal" evidence="9">
    <location>
        <begin position="4"/>
        <end position="117"/>
    </location>
</feature>
<dbReference type="AlphaFoldDB" id="A0A2G9YVT9"/>
<gene>
    <name evidence="11" type="primary">holA</name>
    <name evidence="11" type="ORF">COX36_03655</name>
</gene>
<organism evidence="11 12">
    <name type="scientific">Candidatus Nealsonbacteria bacterium CG23_combo_of_CG06-09_8_20_14_all_38_19</name>
    <dbReference type="NCBI Taxonomy" id="1974721"/>
    <lineage>
        <taxon>Bacteria</taxon>
        <taxon>Candidatus Nealsoniibacteriota</taxon>
    </lineage>
</organism>
<dbReference type="Gene3D" id="3.40.50.300">
    <property type="entry name" value="P-loop containing nucleotide triphosphate hydrolases"/>
    <property type="match status" value="1"/>
</dbReference>
<evidence type="ECO:0000313" key="11">
    <source>
        <dbReference type="EMBL" id="PIP23366.1"/>
    </source>
</evidence>
<keyword evidence="6" id="KW-0239">DNA-directed DNA polymerase</keyword>
<evidence type="ECO:0000313" key="12">
    <source>
        <dbReference type="Proteomes" id="UP000230273"/>
    </source>
</evidence>
<dbReference type="EC" id="2.7.7.7" evidence="1"/>
<dbReference type="GO" id="GO:0009360">
    <property type="term" value="C:DNA polymerase III complex"/>
    <property type="evidence" value="ECO:0007669"/>
    <property type="project" value="InterPro"/>
</dbReference>
<accession>A0A2G9YVT9</accession>
<comment type="caution">
    <text evidence="11">The sequence shown here is derived from an EMBL/GenBank/DDBJ whole genome shotgun (WGS) entry which is preliminary data.</text>
</comment>
<dbReference type="PANTHER" id="PTHR34388:SF1">
    <property type="entry name" value="DNA POLYMERASE III SUBUNIT DELTA"/>
    <property type="match status" value="1"/>
</dbReference>
<evidence type="ECO:0000259" key="9">
    <source>
        <dbReference type="Pfam" id="PF06144"/>
    </source>
</evidence>
<dbReference type="SUPFAM" id="SSF52540">
    <property type="entry name" value="P-loop containing nucleoside triphosphate hydrolases"/>
    <property type="match status" value="1"/>
</dbReference>
<evidence type="ECO:0000259" key="10">
    <source>
        <dbReference type="Pfam" id="PF21694"/>
    </source>
</evidence>
<dbReference type="InterPro" id="IPR005790">
    <property type="entry name" value="DNA_polIII_delta"/>
</dbReference>
<comment type="catalytic activity">
    <reaction evidence="8">
        <text>DNA(n) + a 2'-deoxyribonucleoside 5'-triphosphate = DNA(n+1) + diphosphate</text>
        <dbReference type="Rhea" id="RHEA:22508"/>
        <dbReference type="Rhea" id="RHEA-COMP:17339"/>
        <dbReference type="Rhea" id="RHEA-COMP:17340"/>
        <dbReference type="ChEBI" id="CHEBI:33019"/>
        <dbReference type="ChEBI" id="CHEBI:61560"/>
        <dbReference type="ChEBI" id="CHEBI:173112"/>
        <dbReference type="EC" id="2.7.7.7"/>
    </reaction>
</comment>
<dbReference type="InterPro" id="IPR010372">
    <property type="entry name" value="DNA_pol3_delta_N"/>
</dbReference>
<evidence type="ECO:0000256" key="3">
    <source>
        <dbReference type="ARBA" id="ARBA00022679"/>
    </source>
</evidence>
<dbReference type="GO" id="GO:0003887">
    <property type="term" value="F:DNA-directed DNA polymerase activity"/>
    <property type="evidence" value="ECO:0007669"/>
    <property type="project" value="UniProtKB-KW"/>
</dbReference>
<keyword evidence="3" id="KW-0808">Transferase</keyword>
<dbReference type="InterPro" id="IPR027417">
    <property type="entry name" value="P-loop_NTPase"/>
</dbReference>